<evidence type="ECO:0000313" key="2">
    <source>
        <dbReference type="EMBL" id="KAG2454518.1"/>
    </source>
</evidence>
<dbReference type="AlphaFoldDB" id="A0A835WWL1"/>
<name>A0A835WWL1_9CHLO</name>
<dbReference type="EMBL" id="JAEHOD010000001">
    <property type="protein sequence ID" value="KAG2454518.1"/>
    <property type="molecule type" value="Genomic_DNA"/>
</dbReference>
<keyword evidence="3" id="KW-1185">Reference proteome</keyword>
<comment type="caution">
    <text evidence="2">The sequence shown here is derived from an EMBL/GenBank/DDBJ whole genome shotgun (WGS) entry which is preliminary data.</text>
</comment>
<gene>
    <name evidence="2" type="ORF">HYH02_000365</name>
</gene>
<feature type="region of interest" description="Disordered" evidence="1">
    <location>
        <begin position="82"/>
        <end position="131"/>
    </location>
</feature>
<accession>A0A835WWL1</accession>
<organism evidence="2 3">
    <name type="scientific">Chlamydomonas schloesseri</name>
    <dbReference type="NCBI Taxonomy" id="2026947"/>
    <lineage>
        <taxon>Eukaryota</taxon>
        <taxon>Viridiplantae</taxon>
        <taxon>Chlorophyta</taxon>
        <taxon>core chlorophytes</taxon>
        <taxon>Chlorophyceae</taxon>
        <taxon>CS clade</taxon>
        <taxon>Chlamydomonadales</taxon>
        <taxon>Chlamydomonadaceae</taxon>
        <taxon>Chlamydomonas</taxon>
    </lineage>
</organism>
<feature type="region of interest" description="Disordered" evidence="1">
    <location>
        <begin position="1"/>
        <end position="26"/>
    </location>
</feature>
<feature type="compositionally biased region" description="Polar residues" evidence="1">
    <location>
        <begin position="121"/>
        <end position="131"/>
    </location>
</feature>
<feature type="compositionally biased region" description="Low complexity" evidence="1">
    <location>
        <begin position="198"/>
        <end position="210"/>
    </location>
</feature>
<dbReference type="OrthoDB" id="10630120at2759"/>
<feature type="region of interest" description="Disordered" evidence="1">
    <location>
        <begin position="189"/>
        <end position="210"/>
    </location>
</feature>
<dbReference type="Proteomes" id="UP000613740">
    <property type="component" value="Unassembled WGS sequence"/>
</dbReference>
<evidence type="ECO:0000313" key="3">
    <source>
        <dbReference type="Proteomes" id="UP000613740"/>
    </source>
</evidence>
<reference evidence="2" key="1">
    <citation type="journal article" date="2020" name="bioRxiv">
        <title>Comparative genomics of Chlamydomonas.</title>
        <authorList>
            <person name="Craig R.J."/>
            <person name="Hasan A.R."/>
            <person name="Ness R.W."/>
            <person name="Keightley P.D."/>
        </authorList>
    </citation>
    <scope>NUCLEOTIDE SEQUENCE</scope>
    <source>
        <strain evidence="2">CCAP 11/173</strain>
    </source>
</reference>
<proteinExistence type="predicted"/>
<protein>
    <submittedName>
        <fullName evidence="2">Uncharacterized protein</fullName>
    </submittedName>
</protein>
<evidence type="ECO:0000256" key="1">
    <source>
        <dbReference type="SAM" id="MobiDB-lite"/>
    </source>
</evidence>
<sequence length="437" mass="44086">MLIAPAPELSDGPASPSSWGRAGSMSRAEPMPFFQRTSYASSSSHNSIVPTLGSVPPAVPPAASAPYLTAFVAASCSAAKGRRGSSDAVSAAPGSSANGRKRLHQEEATDAEDRESKQDSKQLCSISAHTVQQQQAQQSQAWYSSPANSAGRAAPCAAEVSGIGVAAAFAAAAPVAVAAACMKGGDDDAGEAGEADMPRLQRPSQQPSQRRLLKMVTTSLESGEFAHLNAAIQEAEQHRGAASVAAEPRLGGSAAPADSIPAALACRSSSHGRAFIATAEALEDAPALPGRLHGLHAQQAVPLVSPPHTSQRHQDAGRLRGFLGHAAGGGHAAAASAVPPKASTHARYAHAHHGLLVQGLLDGRSEEDVYGTGWETPPLETGNSLLVLDDHLDLALVSLSSTATASGADAGGNATYGGGSSRGGGCGGVGALRWLGD</sequence>